<comment type="caution">
    <text evidence="3">The sequence shown here is derived from an EMBL/GenBank/DDBJ whole genome shotgun (WGS) entry which is preliminary data.</text>
</comment>
<keyword evidence="2" id="KW-0472">Membrane</keyword>
<evidence type="ECO:0000256" key="1">
    <source>
        <dbReference type="SAM" id="MobiDB-lite"/>
    </source>
</evidence>
<evidence type="ECO:0008006" key="5">
    <source>
        <dbReference type="Google" id="ProtNLM"/>
    </source>
</evidence>
<dbReference type="PANTHER" id="PTHR35990">
    <property type="entry name" value="GAG1AT PROTEIN"/>
    <property type="match status" value="1"/>
</dbReference>
<name>A0ABD3HH21_9MARC</name>
<reference evidence="3 4" key="1">
    <citation type="submission" date="2024-09" db="EMBL/GenBank/DDBJ databases">
        <title>Chromosome-scale assembly of Riccia sorocarpa.</title>
        <authorList>
            <person name="Paukszto L."/>
        </authorList>
    </citation>
    <scope>NUCLEOTIDE SEQUENCE [LARGE SCALE GENOMIC DNA]</scope>
    <source>
        <strain evidence="3">LP-2024</strain>
        <tissue evidence="3">Aerial parts of the thallus</tissue>
    </source>
</reference>
<evidence type="ECO:0000256" key="2">
    <source>
        <dbReference type="SAM" id="Phobius"/>
    </source>
</evidence>
<evidence type="ECO:0000313" key="3">
    <source>
        <dbReference type="EMBL" id="KAL3689635.1"/>
    </source>
</evidence>
<keyword evidence="4" id="KW-1185">Reference proteome</keyword>
<dbReference type="Proteomes" id="UP001633002">
    <property type="component" value="Unassembled WGS sequence"/>
</dbReference>
<gene>
    <name evidence="3" type="ORF">R1sor_015944</name>
</gene>
<feature type="region of interest" description="Disordered" evidence="1">
    <location>
        <begin position="79"/>
        <end position="107"/>
    </location>
</feature>
<feature type="compositionally biased region" description="Polar residues" evidence="1">
    <location>
        <begin position="9"/>
        <end position="22"/>
    </location>
</feature>
<protein>
    <recommendedName>
        <fullName evidence="5">Transmembrane protein</fullName>
    </recommendedName>
</protein>
<feature type="compositionally biased region" description="Low complexity" evidence="1">
    <location>
        <begin position="23"/>
        <end position="34"/>
    </location>
</feature>
<organism evidence="3 4">
    <name type="scientific">Riccia sorocarpa</name>
    <dbReference type="NCBI Taxonomy" id="122646"/>
    <lineage>
        <taxon>Eukaryota</taxon>
        <taxon>Viridiplantae</taxon>
        <taxon>Streptophyta</taxon>
        <taxon>Embryophyta</taxon>
        <taxon>Marchantiophyta</taxon>
        <taxon>Marchantiopsida</taxon>
        <taxon>Marchantiidae</taxon>
        <taxon>Marchantiales</taxon>
        <taxon>Ricciaceae</taxon>
        <taxon>Riccia</taxon>
    </lineage>
</organism>
<keyword evidence="2" id="KW-1133">Transmembrane helix</keyword>
<feature type="region of interest" description="Disordered" evidence="1">
    <location>
        <begin position="1"/>
        <end position="40"/>
    </location>
</feature>
<proteinExistence type="predicted"/>
<keyword evidence="2" id="KW-0812">Transmembrane</keyword>
<dbReference type="EMBL" id="JBJQOH010000004">
    <property type="protein sequence ID" value="KAL3689635.1"/>
    <property type="molecule type" value="Genomic_DNA"/>
</dbReference>
<feature type="transmembrane region" description="Helical" evidence="2">
    <location>
        <begin position="53"/>
        <end position="71"/>
    </location>
</feature>
<dbReference type="AlphaFoldDB" id="A0ABD3HH21"/>
<accession>A0ABD3HH21</accession>
<evidence type="ECO:0000313" key="4">
    <source>
        <dbReference type="Proteomes" id="UP001633002"/>
    </source>
</evidence>
<feature type="compositionally biased region" description="Low complexity" evidence="1">
    <location>
        <begin position="93"/>
        <end position="107"/>
    </location>
</feature>
<dbReference type="PANTHER" id="PTHR35990:SF1">
    <property type="entry name" value="GAG1AT PROTEIN"/>
    <property type="match status" value="1"/>
</dbReference>
<feature type="compositionally biased region" description="Basic and acidic residues" evidence="1">
    <location>
        <begin position="79"/>
        <end position="91"/>
    </location>
</feature>
<sequence>MQELKQTDKAPTTSGGSEVSNVSKSTSATAAASSKPPPSRIQYYLNSGSKRHVFVGLLLVSAISCAPWFLLTSGSKHQNHADYMDQAEKARQSRLSSSAAQAAADAA</sequence>